<dbReference type="EMBL" id="MLIS01000001">
    <property type="protein sequence ID" value="OHU78839.1"/>
    <property type="molecule type" value="Genomic_DNA"/>
</dbReference>
<dbReference type="Proteomes" id="UP000179441">
    <property type="component" value="Unassembled WGS sequence"/>
</dbReference>
<dbReference type="InterPro" id="IPR050766">
    <property type="entry name" value="Bact_Lucif_Oxidored"/>
</dbReference>
<dbReference type="RefSeq" id="WP_070951707.1">
    <property type="nucleotide sequence ID" value="NZ_CP050145.1"/>
</dbReference>
<dbReference type="InterPro" id="IPR011251">
    <property type="entry name" value="Luciferase-like_dom"/>
</dbReference>
<keyword evidence="3" id="KW-1185">Reference proteome</keyword>
<feature type="domain" description="Luciferase-like" evidence="1">
    <location>
        <begin position="10"/>
        <end position="121"/>
    </location>
</feature>
<dbReference type="GO" id="GO:0016705">
    <property type="term" value="F:oxidoreductase activity, acting on paired donors, with incorporation or reduction of molecular oxygen"/>
    <property type="evidence" value="ECO:0007669"/>
    <property type="project" value="InterPro"/>
</dbReference>
<dbReference type="Gene3D" id="3.20.20.30">
    <property type="entry name" value="Luciferase-like domain"/>
    <property type="match status" value="2"/>
</dbReference>
<accession>A0A1S1M2I2</accession>
<dbReference type="NCBIfam" id="TIGR03620">
    <property type="entry name" value="F420_MSMEG_4141"/>
    <property type="match status" value="1"/>
</dbReference>
<dbReference type="PANTHER" id="PTHR30137:SF18">
    <property type="entry name" value="CONSERVED PROTEIN"/>
    <property type="match status" value="1"/>
</dbReference>
<organism evidence="2 3">
    <name type="scientific">Mycobacteroides chelonae</name>
    <name type="common">Mycobacterium chelonae</name>
    <dbReference type="NCBI Taxonomy" id="1774"/>
    <lineage>
        <taxon>Bacteria</taxon>
        <taxon>Bacillati</taxon>
        <taxon>Actinomycetota</taxon>
        <taxon>Actinomycetes</taxon>
        <taxon>Mycobacteriales</taxon>
        <taxon>Mycobacteriaceae</taxon>
        <taxon>Mycobacteroides</taxon>
    </lineage>
</organism>
<dbReference type="PANTHER" id="PTHR30137">
    <property type="entry name" value="LUCIFERASE-LIKE MONOOXYGENASE"/>
    <property type="match status" value="1"/>
</dbReference>
<dbReference type="InterPro" id="IPR036661">
    <property type="entry name" value="Luciferase-like_sf"/>
</dbReference>
<dbReference type="Pfam" id="PF00296">
    <property type="entry name" value="Bac_luciferase"/>
    <property type="match status" value="1"/>
</dbReference>
<gene>
    <name evidence="2" type="ORF">BKG84_10970</name>
</gene>
<dbReference type="GO" id="GO:0005829">
    <property type="term" value="C:cytosol"/>
    <property type="evidence" value="ECO:0007669"/>
    <property type="project" value="TreeGrafter"/>
</dbReference>
<dbReference type="InterPro" id="IPR019922">
    <property type="entry name" value="Lucif-like_OxRdatse_MSMEG_4141"/>
</dbReference>
<name>A0A1S1M2I2_MYCCH</name>
<protein>
    <submittedName>
        <fullName evidence="2">LLM class F420-dependent oxidoreductase</fullName>
    </submittedName>
</protein>
<reference evidence="2 3" key="1">
    <citation type="submission" date="2016-10" db="EMBL/GenBank/DDBJ databases">
        <title>Evaluation of Human, Veterinary and Environmental Mycobacterium chelonae Isolates by Core Genome Phylogenomic Analysis, Targeted Gene Comparison, and Anti-microbial Susceptibility Patterns: A Tale of Mistaken Identities.</title>
        <authorList>
            <person name="Fogelson S.B."/>
            <person name="Camus A.C."/>
            <person name="Lorenz W."/>
            <person name="Vasireddy R."/>
            <person name="Vasireddy S."/>
            <person name="Smith T."/>
            <person name="Brown-Elliott B.A."/>
            <person name="Wallace R.J.Jr."/>
            <person name="Hasan N.A."/>
            <person name="Reischl U."/>
            <person name="Sanchez S."/>
        </authorList>
    </citation>
    <scope>NUCLEOTIDE SEQUENCE [LARGE SCALE GENOMIC DNA]</scope>
    <source>
        <strain evidence="2 3">15518</strain>
    </source>
</reference>
<evidence type="ECO:0000259" key="1">
    <source>
        <dbReference type="Pfam" id="PF00296"/>
    </source>
</evidence>
<comment type="caution">
    <text evidence="2">The sequence shown here is derived from an EMBL/GenBank/DDBJ whole genome shotgun (WGS) entry which is preliminary data.</text>
</comment>
<dbReference type="AlphaFoldDB" id="A0A1S1M2I2"/>
<sequence>MSTPLFGSVGVWAGARDFARQHGYEGASFEDRAGEIEQLGYGALWVGATFESHLTPLEEALANSQNLTVGSSIVNIWTAPAKEVAASFHRLEARFPGRLVLGVGAGHREAQGEVYQSPYKALVSYLDELEEAGVPKDRIAIAALRARALRLSAQRTVAALPFLVPVEHTRKARELLGPGPKIATEVKVVFGDDQTVARRMVGEYLKMSNYVNSLRENGFPELHVGDEPSDALVDALVLRGAIPHIAAGVKERLAAGADHVAVQVLQNDHDPVAGLAELATELRLGGSKPSR</sequence>
<evidence type="ECO:0000313" key="2">
    <source>
        <dbReference type="EMBL" id="OHU78839.1"/>
    </source>
</evidence>
<proteinExistence type="predicted"/>
<dbReference type="SUPFAM" id="SSF51679">
    <property type="entry name" value="Bacterial luciferase-like"/>
    <property type="match status" value="1"/>
</dbReference>
<evidence type="ECO:0000313" key="3">
    <source>
        <dbReference type="Proteomes" id="UP000179441"/>
    </source>
</evidence>